<proteinExistence type="inferred from homology"/>
<comment type="caution">
    <text evidence="3">The sequence shown here is derived from an EMBL/GenBank/DDBJ whole genome shotgun (WGS) entry which is preliminary data.</text>
</comment>
<feature type="domain" description="Amidohydrolase-related" evidence="2">
    <location>
        <begin position="3"/>
        <end position="270"/>
    </location>
</feature>
<dbReference type="InterPro" id="IPR052350">
    <property type="entry name" value="Metallo-dep_Lactonases"/>
</dbReference>
<dbReference type="PANTHER" id="PTHR43569:SF2">
    <property type="entry name" value="AMIDOHYDROLASE-RELATED DOMAIN-CONTAINING PROTEIN"/>
    <property type="match status" value="1"/>
</dbReference>
<keyword evidence="3" id="KW-0378">Hydrolase</keyword>
<gene>
    <name evidence="3" type="ORF">CGL56_03100</name>
</gene>
<dbReference type="InterPro" id="IPR006680">
    <property type="entry name" value="Amidohydro-rel"/>
</dbReference>
<evidence type="ECO:0000313" key="4">
    <source>
        <dbReference type="Proteomes" id="UP000226437"/>
    </source>
</evidence>
<dbReference type="GO" id="GO:0016787">
    <property type="term" value="F:hydrolase activity"/>
    <property type="evidence" value="ECO:0007669"/>
    <property type="project" value="UniProtKB-KW"/>
</dbReference>
<protein>
    <submittedName>
        <fullName evidence="3">Amidohydrolase</fullName>
    </submittedName>
</protein>
<evidence type="ECO:0000259" key="2">
    <source>
        <dbReference type="Pfam" id="PF04909"/>
    </source>
</evidence>
<name>A0A2G0CJ96_9BACT</name>
<keyword evidence="4" id="KW-1185">Reference proteome</keyword>
<accession>A0A2G0CJ96</accession>
<dbReference type="OrthoDB" id="5450317at2"/>
<comment type="similarity">
    <text evidence="1">Belongs to the metallo-dependent hydrolases superfamily.</text>
</comment>
<dbReference type="AlphaFoldDB" id="A0A2G0CJ96"/>
<reference evidence="3 4" key="1">
    <citation type="submission" date="2017-10" db="EMBL/GenBank/DDBJ databases">
        <title>The draft genome sequence of Lewinella marina KCTC 32374.</title>
        <authorList>
            <person name="Wang K."/>
        </authorList>
    </citation>
    <scope>NUCLEOTIDE SEQUENCE [LARGE SCALE GENOMIC DNA]</scope>
    <source>
        <strain evidence="3 4">MKG-38</strain>
    </source>
</reference>
<dbReference type="SUPFAM" id="SSF51556">
    <property type="entry name" value="Metallo-dependent hydrolases"/>
    <property type="match status" value="1"/>
</dbReference>
<dbReference type="InterPro" id="IPR032466">
    <property type="entry name" value="Metal_Hydrolase"/>
</dbReference>
<dbReference type="Gene3D" id="3.20.20.140">
    <property type="entry name" value="Metal-dependent hydrolases"/>
    <property type="match status" value="1"/>
</dbReference>
<dbReference type="Proteomes" id="UP000226437">
    <property type="component" value="Unassembled WGS sequence"/>
</dbReference>
<organism evidence="3 4">
    <name type="scientific">Neolewinella marina</name>
    <dbReference type="NCBI Taxonomy" id="438751"/>
    <lineage>
        <taxon>Bacteria</taxon>
        <taxon>Pseudomonadati</taxon>
        <taxon>Bacteroidota</taxon>
        <taxon>Saprospiria</taxon>
        <taxon>Saprospirales</taxon>
        <taxon>Lewinellaceae</taxon>
        <taxon>Neolewinella</taxon>
    </lineage>
</organism>
<dbReference type="EMBL" id="PDLO01000001">
    <property type="protein sequence ID" value="PHL00046.1"/>
    <property type="molecule type" value="Genomic_DNA"/>
</dbReference>
<dbReference type="PANTHER" id="PTHR43569">
    <property type="entry name" value="AMIDOHYDROLASE"/>
    <property type="match status" value="1"/>
</dbReference>
<evidence type="ECO:0000313" key="3">
    <source>
        <dbReference type="EMBL" id="PHL00046.1"/>
    </source>
</evidence>
<dbReference type="Pfam" id="PF04909">
    <property type="entry name" value="Amidohydro_2"/>
    <property type="match status" value="1"/>
</dbReference>
<evidence type="ECO:0000256" key="1">
    <source>
        <dbReference type="ARBA" id="ARBA00038310"/>
    </source>
</evidence>
<dbReference type="RefSeq" id="WP_099105024.1">
    <property type="nucleotide sequence ID" value="NZ_JAATJF010000001.1"/>
</dbReference>
<sequence length="275" mass="30507">MIIDAHQHFWQFDPVRDAWIDASMGVLRQDFLPTDLAPILAANGVDGCVAVQADQSLAESDFLLELADRHPFIRGVVGWVDLCAPDVEEQLARYAAHPKFVGVRHILQGEPAGFMARPDFRRGISLLHRYGLTYDLLVYHYQLPEAIDLVDAFPEQRFVLDHLAKPVIDGPPDPAWVRNLRTLAGFPGVSCKLSGMVTEVPGYQWTAEALQPYLTVAVEAFGPDRLLYGSDWPVCLLAADYAAQFAVYRNFPGLDSTGCFGSNAERIYGLPPVTH</sequence>